<sequence length="128" mass="14267">MLIPLYPFPVIPTIPNIPNPKRQKLPPTTVAPNLHVPFTTSPEKSMVALVVSRVFVYILSTTEGRILLAEEDEFEVLEPSTFIPTAGDQVIVTNIFVTNDIVGHKFSVIKSRMCPDELSDISKCIWCT</sequence>
<reference evidence="1" key="1">
    <citation type="journal article" date="2015" name="Nature">
        <title>Complex archaea that bridge the gap between prokaryotes and eukaryotes.</title>
        <authorList>
            <person name="Spang A."/>
            <person name="Saw J.H."/>
            <person name="Jorgensen S.L."/>
            <person name="Zaremba-Niedzwiedzka K."/>
            <person name="Martijn J."/>
            <person name="Lind A.E."/>
            <person name="van Eijk R."/>
            <person name="Schleper C."/>
            <person name="Guy L."/>
            <person name="Ettema T.J."/>
        </authorList>
    </citation>
    <scope>NUCLEOTIDE SEQUENCE</scope>
</reference>
<dbReference type="AlphaFoldDB" id="A0A0F8XI13"/>
<protein>
    <submittedName>
        <fullName evidence="1">Uncharacterized protein</fullName>
    </submittedName>
</protein>
<name>A0A0F8XI13_9ZZZZ</name>
<feature type="non-terminal residue" evidence="1">
    <location>
        <position position="128"/>
    </location>
</feature>
<organism evidence="1">
    <name type="scientific">marine sediment metagenome</name>
    <dbReference type="NCBI Taxonomy" id="412755"/>
    <lineage>
        <taxon>unclassified sequences</taxon>
        <taxon>metagenomes</taxon>
        <taxon>ecological metagenomes</taxon>
    </lineage>
</organism>
<accession>A0A0F8XI13</accession>
<gene>
    <name evidence="1" type="ORF">LCGC14_3021900</name>
</gene>
<proteinExistence type="predicted"/>
<comment type="caution">
    <text evidence="1">The sequence shown here is derived from an EMBL/GenBank/DDBJ whole genome shotgun (WGS) entry which is preliminary data.</text>
</comment>
<dbReference type="EMBL" id="LAZR01062846">
    <property type="protein sequence ID" value="KKK60685.1"/>
    <property type="molecule type" value="Genomic_DNA"/>
</dbReference>
<evidence type="ECO:0000313" key="1">
    <source>
        <dbReference type="EMBL" id="KKK60685.1"/>
    </source>
</evidence>